<dbReference type="InterPro" id="IPR003583">
    <property type="entry name" value="Hlx-hairpin-Hlx_DNA-bd_motif"/>
</dbReference>
<sequence length="633" mass="72221">MAASDEPFDIQARLSTIPHKPGCYLMRDRRGRIIYIGKAKDLKNRVRNYFQLHGDPRPFVRRLPQILGDIETIITASEKEALILENTLIKAHKPRYNVQLKDDKSFLSLRVDKNQKWPRVEVIRSKSSTKTKPGQRTFGPYSSAYAIRQTLQVLNKHFMLRTCPDHVLSNRSRPCLQYQIKRCPGPCVLPVDKDRYQQDVNQAVMFLEGRGDELVERLREKMARASEELEFELAARYRDQIQAIEKVLERQVAVGHREVDQDAFGFYREGDRLTFQVLFIRRGRLEGAQSFSYTDQEFPDEELFSSFLNLYYNAGNHVPNEVLLPLTLEDEEVEAFEELFSELAGHRVYVQSPQRGAKRALIATAQTNARHSFEEEHAKEERARDLLEKLQGRLKLKNLPRRIECYDISNLQGAQVVGSLVAFIDGEPAKAEYRHYKMRLVHGQDDFASMHEMLTRRLRKVADGDDDPPDLIVVDGGKGQLGQAVAVIEDLGLHQIDVVSLAKSRVDEVGFDDPEVTRSPERVFLPGRKNPVVLRQNSAELYLLQRVRDEAHDFAIGFHKQLRRKASLRSSLDDIPGIGPKTKRVLLRHFGSLVKIKAATLEELQAVEGVGPSTAEAIRGFFHPPGEGESSAQ</sequence>
<dbReference type="InterPro" id="IPR001162">
    <property type="entry name" value="UvrC_RNase_H_dom"/>
</dbReference>
<evidence type="ECO:0000259" key="7">
    <source>
        <dbReference type="PROSITE" id="PS50151"/>
    </source>
</evidence>
<keyword evidence="11" id="KW-1185">Reference proteome</keyword>
<dbReference type="FunFam" id="3.40.1440.10:FF:000001">
    <property type="entry name" value="UvrABC system protein C"/>
    <property type="match status" value="1"/>
</dbReference>
<evidence type="ECO:0000256" key="3">
    <source>
        <dbReference type="ARBA" id="ARBA00022769"/>
    </source>
</evidence>
<accession>A0A5C6X8S8</accession>
<keyword evidence="3 6" id="KW-0228">DNA excision</keyword>
<dbReference type="Gene3D" id="1.10.150.20">
    <property type="entry name" value="5' to 3' exonuclease, C-terminal subdomain"/>
    <property type="match status" value="1"/>
</dbReference>
<protein>
    <recommendedName>
        <fullName evidence="6">UvrABC system protein C</fullName>
        <shortName evidence="6">Protein UvrC</shortName>
    </recommendedName>
    <alternativeName>
        <fullName evidence="6">Excinuclease ABC subunit C</fullName>
    </alternativeName>
</protein>
<dbReference type="GO" id="GO:0006289">
    <property type="term" value="P:nucleotide-excision repair"/>
    <property type="evidence" value="ECO:0007669"/>
    <property type="project" value="UniProtKB-UniRule"/>
</dbReference>
<organism evidence="10 11">
    <name type="scientific">Lujinxingia vulgaris</name>
    <dbReference type="NCBI Taxonomy" id="2600176"/>
    <lineage>
        <taxon>Bacteria</taxon>
        <taxon>Deltaproteobacteria</taxon>
        <taxon>Bradymonadales</taxon>
        <taxon>Lujinxingiaceae</taxon>
        <taxon>Lujinxingia</taxon>
    </lineage>
</organism>
<dbReference type="InterPro" id="IPR036876">
    <property type="entry name" value="UVR_dom_sf"/>
</dbReference>
<dbReference type="NCBIfam" id="TIGR00194">
    <property type="entry name" value="uvrC"/>
    <property type="match status" value="1"/>
</dbReference>
<dbReference type="GO" id="GO:0009432">
    <property type="term" value="P:SOS response"/>
    <property type="evidence" value="ECO:0007669"/>
    <property type="project" value="UniProtKB-UniRule"/>
</dbReference>
<comment type="subunit">
    <text evidence="6">Interacts with UvrB in an incision complex.</text>
</comment>
<dbReference type="PROSITE" id="PS50164">
    <property type="entry name" value="GIY_YIG"/>
    <property type="match status" value="1"/>
</dbReference>
<feature type="domain" description="UvrC family homology region profile" evidence="9">
    <location>
        <begin position="264"/>
        <end position="488"/>
    </location>
</feature>
<evidence type="ECO:0000256" key="5">
    <source>
        <dbReference type="ARBA" id="ARBA00023204"/>
    </source>
</evidence>
<dbReference type="SMART" id="SM00278">
    <property type="entry name" value="HhH1"/>
    <property type="match status" value="2"/>
</dbReference>
<dbReference type="InterPro" id="IPR047296">
    <property type="entry name" value="GIY-YIG_UvrC_Cho"/>
</dbReference>
<dbReference type="SUPFAM" id="SSF47781">
    <property type="entry name" value="RuvA domain 2-like"/>
    <property type="match status" value="1"/>
</dbReference>
<dbReference type="RefSeq" id="WP_146980235.1">
    <property type="nucleotide sequence ID" value="NZ_VOSM01000002.1"/>
</dbReference>
<evidence type="ECO:0000259" key="8">
    <source>
        <dbReference type="PROSITE" id="PS50164"/>
    </source>
</evidence>
<dbReference type="InterPro" id="IPR004791">
    <property type="entry name" value="UvrC"/>
</dbReference>
<keyword evidence="5 6" id="KW-0234">DNA repair</keyword>
<evidence type="ECO:0000313" key="10">
    <source>
        <dbReference type="EMBL" id="TXD38292.1"/>
    </source>
</evidence>
<name>A0A5C6X8S8_9DELT</name>
<dbReference type="Pfam" id="PF08459">
    <property type="entry name" value="UvrC_RNaseH_dom"/>
    <property type="match status" value="1"/>
</dbReference>
<comment type="similarity">
    <text evidence="6">Belongs to the UvrC family.</text>
</comment>
<dbReference type="PROSITE" id="PS50151">
    <property type="entry name" value="UVR"/>
    <property type="match status" value="1"/>
</dbReference>
<dbReference type="Gene3D" id="4.10.860.10">
    <property type="entry name" value="UVR domain"/>
    <property type="match status" value="1"/>
</dbReference>
<evidence type="ECO:0000256" key="2">
    <source>
        <dbReference type="ARBA" id="ARBA00022763"/>
    </source>
</evidence>
<keyword evidence="4 6" id="KW-0267">Excision nuclease</keyword>
<dbReference type="SMART" id="SM00465">
    <property type="entry name" value="GIYc"/>
    <property type="match status" value="1"/>
</dbReference>
<dbReference type="GO" id="GO:0009381">
    <property type="term" value="F:excinuclease ABC activity"/>
    <property type="evidence" value="ECO:0007669"/>
    <property type="project" value="UniProtKB-UniRule"/>
</dbReference>
<keyword evidence="2 6" id="KW-0227">DNA damage</keyword>
<dbReference type="EMBL" id="VOSM01000002">
    <property type="protein sequence ID" value="TXD38292.1"/>
    <property type="molecule type" value="Genomic_DNA"/>
</dbReference>
<dbReference type="PANTHER" id="PTHR30562:SF1">
    <property type="entry name" value="UVRABC SYSTEM PROTEIN C"/>
    <property type="match status" value="1"/>
</dbReference>
<dbReference type="AlphaFoldDB" id="A0A5C6X8S8"/>
<dbReference type="InterPro" id="IPR001943">
    <property type="entry name" value="UVR_dom"/>
</dbReference>
<dbReference type="InterPro" id="IPR010994">
    <property type="entry name" value="RuvA_2-like"/>
</dbReference>
<feature type="domain" description="GIY-YIG" evidence="8">
    <location>
        <begin position="19"/>
        <end position="98"/>
    </location>
</feature>
<dbReference type="GO" id="GO:0009380">
    <property type="term" value="C:excinuclease repair complex"/>
    <property type="evidence" value="ECO:0007669"/>
    <property type="project" value="InterPro"/>
</dbReference>
<dbReference type="CDD" id="cd10434">
    <property type="entry name" value="GIY-YIG_UvrC_Cho"/>
    <property type="match status" value="1"/>
</dbReference>
<dbReference type="Gene3D" id="3.30.420.340">
    <property type="entry name" value="UvrC, RNAse H endonuclease domain"/>
    <property type="match status" value="1"/>
</dbReference>
<dbReference type="Pfam" id="PF02151">
    <property type="entry name" value="UVR"/>
    <property type="match status" value="1"/>
</dbReference>
<dbReference type="NCBIfam" id="NF001824">
    <property type="entry name" value="PRK00558.1-5"/>
    <property type="match status" value="1"/>
</dbReference>
<dbReference type="GO" id="GO:0003677">
    <property type="term" value="F:DNA binding"/>
    <property type="evidence" value="ECO:0007669"/>
    <property type="project" value="UniProtKB-UniRule"/>
</dbReference>
<comment type="subcellular location">
    <subcellularLocation>
        <location evidence="6">Cytoplasm</location>
    </subcellularLocation>
</comment>
<evidence type="ECO:0000256" key="6">
    <source>
        <dbReference type="HAMAP-Rule" id="MF_00203"/>
    </source>
</evidence>
<dbReference type="Proteomes" id="UP000321412">
    <property type="component" value="Unassembled WGS sequence"/>
</dbReference>
<dbReference type="SUPFAM" id="SSF82771">
    <property type="entry name" value="GIY-YIG endonuclease"/>
    <property type="match status" value="1"/>
</dbReference>
<dbReference type="InterPro" id="IPR035901">
    <property type="entry name" value="GIY-YIG_endonuc_sf"/>
</dbReference>
<dbReference type="InterPro" id="IPR050066">
    <property type="entry name" value="UvrABC_protein_C"/>
</dbReference>
<keyword evidence="6" id="KW-0742">SOS response</keyword>
<dbReference type="Gene3D" id="3.40.1440.10">
    <property type="entry name" value="GIY-YIG endonuclease"/>
    <property type="match status" value="1"/>
</dbReference>
<comment type="caution">
    <text evidence="10">The sequence shown here is derived from an EMBL/GenBank/DDBJ whole genome shotgun (WGS) entry which is preliminary data.</text>
</comment>
<dbReference type="GO" id="GO:0005737">
    <property type="term" value="C:cytoplasm"/>
    <property type="evidence" value="ECO:0007669"/>
    <property type="project" value="UniProtKB-SubCell"/>
</dbReference>
<gene>
    <name evidence="6 10" type="primary">uvrC</name>
    <name evidence="10" type="ORF">FRC98_05200</name>
</gene>
<dbReference type="SUPFAM" id="SSF46600">
    <property type="entry name" value="C-terminal UvrC-binding domain of UvrB"/>
    <property type="match status" value="1"/>
</dbReference>
<evidence type="ECO:0000259" key="9">
    <source>
        <dbReference type="PROSITE" id="PS50165"/>
    </source>
</evidence>
<dbReference type="Pfam" id="PF01541">
    <property type="entry name" value="GIY-YIG"/>
    <property type="match status" value="1"/>
</dbReference>
<dbReference type="Pfam" id="PF22920">
    <property type="entry name" value="UvrC_RNaseH"/>
    <property type="match status" value="1"/>
</dbReference>
<proteinExistence type="inferred from homology"/>
<dbReference type="InterPro" id="IPR000305">
    <property type="entry name" value="GIY-YIG_endonuc"/>
</dbReference>
<reference evidence="10 11" key="1">
    <citation type="submission" date="2019-08" db="EMBL/GenBank/DDBJ databases">
        <title>Bradymonadales sp. TMQ4.</title>
        <authorList>
            <person name="Liang Q."/>
        </authorList>
    </citation>
    <scope>NUCLEOTIDE SEQUENCE [LARGE SCALE GENOMIC DNA]</scope>
    <source>
        <strain evidence="10 11">TMQ4</strain>
    </source>
</reference>
<evidence type="ECO:0000313" key="11">
    <source>
        <dbReference type="Proteomes" id="UP000321412"/>
    </source>
</evidence>
<evidence type="ECO:0000256" key="1">
    <source>
        <dbReference type="ARBA" id="ARBA00022490"/>
    </source>
</evidence>
<comment type="function">
    <text evidence="6">The UvrABC repair system catalyzes the recognition and processing of DNA lesions. UvrC both incises the 5' and 3' sides of the lesion. The N-terminal half is responsible for the 3' incision and the C-terminal half is responsible for the 5' incision.</text>
</comment>
<dbReference type="OrthoDB" id="9804933at2"/>
<dbReference type="PROSITE" id="PS50165">
    <property type="entry name" value="UVRC"/>
    <property type="match status" value="1"/>
</dbReference>
<dbReference type="HAMAP" id="MF_00203">
    <property type="entry name" value="UvrC"/>
    <property type="match status" value="1"/>
</dbReference>
<dbReference type="InterPro" id="IPR041663">
    <property type="entry name" value="DisA/LigA_HHH"/>
</dbReference>
<feature type="domain" description="UVR" evidence="7">
    <location>
        <begin position="212"/>
        <end position="247"/>
    </location>
</feature>
<dbReference type="PANTHER" id="PTHR30562">
    <property type="entry name" value="UVRC/OXIDOREDUCTASE"/>
    <property type="match status" value="1"/>
</dbReference>
<keyword evidence="1 6" id="KW-0963">Cytoplasm</keyword>
<dbReference type="Pfam" id="PF12826">
    <property type="entry name" value="HHH_2"/>
    <property type="match status" value="1"/>
</dbReference>
<evidence type="ECO:0000256" key="4">
    <source>
        <dbReference type="ARBA" id="ARBA00022881"/>
    </source>
</evidence>
<dbReference type="InterPro" id="IPR038476">
    <property type="entry name" value="UvrC_RNase_H_dom_sf"/>
</dbReference>